<dbReference type="AlphaFoldDB" id="A0A4Y6UIK1"/>
<dbReference type="SUPFAM" id="SSF53807">
    <property type="entry name" value="Helical backbone' metal receptor"/>
    <property type="match status" value="1"/>
</dbReference>
<dbReference type="RefSeq" id="WP_141460305.1">
    <property type="nucleotide sequence ID" value="NZ_CP038141.1"/>
</dbReference>
<dbReference type="GO" id="GO:0030001">
    <property type="term" value="P:metal ion transport"/>
    <property type="evidence" value="ECO:0007669"/>
    <property type="project" value="InterPro"/>
</dbReference>
<dbReference type="KEGG" id="ssam:E3D00_04440"/>
<sequence>MRYFQIFVLTGLLALSVQPAWAKPLSVVCVEAAWCDIVKQIGGEEVETRSLISSPTIDPHEIIPTPSMIREISSASVFIINGAAYDDWVKGFSSESRVVRVADIVGWKPQDNQHLFLNIDNVRKFSFYIKDKFFKNEENKEYNLFLLSLDKIDQKIKEIKKISSGKKIAMIEPIGSDLLENLRFNIIDKEFSLSTLSHREPSPKEIAEMEKSFDKRDIKFLVVNPSIQSTEITRITSYAQNRSIPFIEIGETLPKGLSWQEWVFSILESIQKVMNEHA</sequence>
<dbReference type="GO" id="GO:0046872">
    <property type="term" value="F:metal ion binding"/>
    <property type="evidence" value="ECO:0007669"/>
    <property type="project" value="InterPro"/>
</dbReference>
<dbReference type="EMBL" id="CP038141">
    <property type="protein sequence ID" value="QDH16894.1"/>
    <property type="molecule type" value="Genomic_DNA"/>
</dbReference>
<dbReference type="Proteomes" id="UP000316313">
    <property type="component" value="Chromosome"/>
</dbReference>
<organism evidence="2 3">
    <name type="scientific">Swingsia samuiensis</name>
    <dbReference type="NCBI Taxonomy" id="1293412"/>
    <lineage>
        <taxon>Bacteria</taxon>
        <taxon>Pseudomonadati</taxon>
        <taxon>Pseudomonadota</taxon>
        <taxon>Alphaproteobacteria</taxon>
        <taxon>Acetobacterales</taxon>
        <taxon>Acetobacteraceae</taxon>
        <taxon>Swingsia</taxon>
    </lineage>
</organism>
<dbReference type="InterPro" id="IPR050492">
    <property type="entry name" value="Bact_metal-bind_prot9"/>
</dbReference>
<keyword evidence="3" id="KW-1185">Reference proteome</keyword>
<accession>A0A4Y6UIK1</accession>
<dbReference type="Pfam" id="PF01297">
    <property type="entry name" value="ZnuA"/>
    <property type="match status" value="1"/>
</dbReference>
<dbReference type="Gene3D" id="3.40.50.1980">
    <property type="entry name" value="Nitrogenase molybdenum iron protein domain"/>
    <property type="match status" value="1"/>
</dbReference>
<dbReference type="PANTHER" id="PTHR42953">
    <property type="entry name" value="HIGH-AFFINITY ZINC UPTAKE SYSTEM PROTEIN ZNUA-RELATED"/>
    <property type="match status" value="1"/>
</dbReference>
<proteinExistence type="predicted"/>
<evidence type="ECO:0000313" key="2">
    <source>
        <dbReference type="EMBL" id="QDH16894.1"/>
    </source>
</evidence>
<keyword evidence="1" id="KW-0732">Signal</keyword>
<dbReference type="InterPro" id="IPR006127">
    <property type="entry name" value="ZnuA-like"/>
</dbReference>
<name>A0A4Y6UIK1_9PROT</name>
<gene>
    <name evidence="2" type="ORF">E3D00_04440</name>
</gene>
<protein>
    <submittedName>
        <fullName evidence="2">ABC transporter substrate-binding protein</fullName>
    </submittedName>
</protein>
<feature type="chain" id="PRO_5021185926" evidence="1">
    <location>
        <begin position="23"/>
        <end position="278"/>
    </location>
</feature>
<evidence type="ECO:0000313" key="3">
    <source>
        <dbReference type="Proteomes" id="UP000316313"/>
    </source>
</evidence>
<feature type="signal peptide" evidence="1">
    <location>
        <begin position="1"/>
        <end position="22"/>
    </location>
</feature>
<dbReference type="OrthoDB" id="9793396at2"/>
<evidence type="ECO:0000256" key="1">
    <source>
        <dbReference type="SAM" id="SignalP"/>
    </source>
</evidence>
<reference evidence="2 3" key="1">
    <citation type="submission" date="2019-03" db="EMBL/GenBank/DDBJ databases">
        <title>The complete genome sequence of Swingsia samuiensis NBRC107927(T).</title>
        <authorList>
            <person name="Chua K.-O."/>
            <person name="Chan K.-G."/>
            <person name="See-Too W.-S."/>
        </authorList>
    </citation>
    <scope>NUCLEOTIDE SEQUENCE [LARGE SCALE GENOMIC DNA]</scope>
    <source>
        <strain evidence="2 3">AH83</strain>
    </source>
</reference>